<sequence length="414" mass="45335">MEDLEKEYGIKGRPLKLPLQRIAEDEEGGGFDLPPIPSHKNKFDSARSSAGPHFSSKAPHPGLRNLAKTMKCDPAASFSSEAGEESIEPESPSGKTSSTSRITTQSGGAGDEDSSEHMSALTESTSSVNTFVSVSSRIRDDNNCSSLISVASYHTAPTGPCFTQIGAEGVPVVASPSLSTAPCTSTNKSEVGRSKKIALATVQNNASNEQPAVEESIAIHSPKRDPEIASFKSAKAGTSNRYQPLLWVISWLTILVLLCTFIGKNHDPFAAPTLSGEKQDKTKRMVEANATSWVTFRHNATFAFSIQWPHNSILNVTASNATGSNTRSLVERDRVTPIAWRADSTETWNPMLYIEHSQPYYRLSATQRERCKRVINFRKLGEAFDFALYCNANDLESYRCFRAFKQTAANRVFR</sequence>
<evidence type="ECO:0000313" key="2">
    <source>
        <dbReference type="EMBL" id="QRC93141.1"/>
    </source>
</evidence>
<gene>
    <name evidence="2" type="ORF">JI435_033780</name>
</gene>
<organism evidence="2 3">
    <name type="scientific">Phaeosphaeria nodorum (strain SN15 / ATCC MYA-4574 / FGSC 10173)</name>
    <name type="common">Glume blotch fungus</name>
    <name type="synonym">Parastagonospora nodorum</name>
    <dbReference type="NCBI Taxonomy" id="321614"/>
    <lineage>
        <taxon>Eukaryota</taxon>
        <taxon>Fungi</taxon>
        <taxon>Dikarya</taxon>
        <taxon>Ascomycota</taxon>
        <taxon>Pezizomycotina</taxon>
        <taxon>Dothideomycetes</taxon>
        <taxon>Pleosporomycetidae</taxon>
        <taxon>Pleosporales</taxon>
        <taxon>Pleosporineae</taxon>
        <taxon>Phaeosphaeriaceae</taxon>
        <taxon>Parastagonospora</taxon>
    </lineage>
</organism>
<name>A0A7U2EUP3_PHANO</name>
<protein>
    <submittedName>
        <fullName evidence="2">Uncharacterized protein</fullName>
    </submittedName>
</protein>
<evidence type="ECO:0000313" key="3">
    <source>
        <dbReference type="Proteomes" id="UP000663193"/>
    </source>
</evidence>
<dbReference type="AlphaFoldDB" id="A0A7U2EUP3"/>
<proteinExistence type="predicted"/>
<feature type="compositionally biased region" description="Basic and acidic residues" evidence="1">
    <location>
        <begin position="1"/>
        <end position="10"/>
    </location>
</feature>
<evidence type="ECO:0000256" key="1">
    <source>
        <dbReference type="SAM" id="MobiDB-lite"/>
    </source>
</evidence>
<feature type="region of interest" description="Disordered" evidence="1">
    <location>
        <begin position="1"/>
        <end position="126"/>
    </location>
</feature>
<dbReference type="EMBL" id="CP069025">
    <property type="protein sequence ID" value="QRC93141.1"/>
    <property type="molecule type" value="Genomic_DNA"/>
</dbReference>
<feature type="compositionally biased region" description="Polar residues" evidence="1">
    <location>
        <begin position="95"/>
        <end position="106"/>
    </location>
</feature>
<dbReference type="Proteomes" id="UP000663193">
    <property type="component" value="Chromosome 3"/>
</dbReference>
<reference evidence="3" key="1">
    <citation type="journal article" date="2021" name="BMC Genomics">
        <title>Chromosome-level genome assembly and manually-curated proteome of model necrotroph Parastagonospora nodorum Sn15 reveals a genome-wide trove of candidate effector homologs, and redundancy of virulence-related functions within an accessory chromosome.</title>
        <authorList>
            <person name="Bertazzoni S."/>
            <person name="Jones D.A.B."/>
            <person name="Phan H.T."/>
            <person name="Tan K.-C."/>
            <person name="Hane J.K."/>
        </authorList>
    </citation>
    <scope>NUCLEOTIDE SEQUENCE [LARGE SCALE GENOMIC DNA]</scope>
    <source>
        <strain evidence="3">SN15 / ATCC MYA-4574 / FGSC 10173)</strain>
    </source>
</reference>
<accession>A0A7U2EUP3</accession>
<dbReference type="VEuPathDB" id="FungiDB:JI435_033780"/>
<keyword evidence="3" id="KW-1185">Reference proteome</keyword>